<protein>
    <submittedName>
        <fullName evidence="1">Gamma-glutamyltranspeptidase periplasmic</fullName>
    </submittedName>
</protein>
<dbReference type="OrthoDB" id="3235083at2759"/>
<comment type="caution">
    <text evidence="1">The sequence shown here is derived from an EMBL/GenBank/DDBJ whole genome shotgun (WGS) entry which is preliminary data.</text>
</comment>
<dbReference type="Proteomes" id="UP000554235">
    <property type="component" value="Unassembled WGS sequence"/>
</dbReference>
<evidence type="ECO:0000313" key="1">
    <source>
        <dbReference type="EMBL" id="KAF4473022.1"/>
    </source>
</evidence>
<sequence>MDASNSDLSKCGVSFVVSTTQLSINAAMEQYLFETKNSQPDNFLCFLTDPVSKNTSQIDLNDLKAKTGGIDPFEIPDGTPMTDPRVQTLTKNGFAFGIKMRMGLPPKNASGRADLEIPPIVELRDSAQDVIFRMFCSELQVVYGLNSSSPSWNVWSQQPGSPCYAETVVDLKNADLDKGLNTAYFNQNPDLKAAIQTHIENMSDTAFSLQQLLFDLDSVVLQTNPSFVGVPDNVRSVLEQYFVSFYIDAAKSAGEPLIAITPVPQDIPDPSPLQMTSFERQVSKYKDTNGDAFQSPTPKQAAMSTLDHICMTGGAPLPDYTPFPWNWVQTQEAKSQGGVVAISREVFWKYLHDDIFVPAAYQRCLGPSLTLQPDSDTYHVDVNAQLASNTNNVTGITSLEVSSGPNQTVVFCCQGVDKKSTVTEKNATWDLEFTNTYSMSVTVQDSTTLVCKQSLVTAFTLTGSHHGGITKEWNVSNQFPISDVSTTDEYKLSVGQNGSLQIVVDSHQTSVAPSIALTTGQDDVVFQGPADCWGAEEATVSWNGNVMRLNKLAEYLRGQISPPATIEITSVNFPGLKTFVFPGAKVAAYSSAMLSKNYDLICNISYVDAAAAIPVTQPQASQSAMPSMEEVSQLPPTVVPTQQAIAVPTASPALTLSSSTHMIQNYVHGNVVDLAGKFEAVQTDDGHSLLFAMDKTNVLNVVVENSGTSKTGWMRVDLSSSSIKQNFANSPNSAVRTFDVSQDVISGTIGMTMVVTSQGADNLFVSLGNSNTGSSWMSETGPSWTQVGFDAVDDTTDVSTLTIVGTMFEGTASDQFIIVDVDRSSVSGVKDIARYFVHPNKPAGKRWSHHKSLPDLQDDTYQSCVGMPSNGTSKGTYNSGTTGNAAQLQFVPFHNIFKGPPTPSNFTLPSNAIPTAIAVTKNPDHSTDLYIIGGSSLHRLAADGQQDGAVARIMLTNNFFLGTTKLSAMVHDGVTTVWGKNGGNMVFYVTCPSDQLNTPTAWSTPLPLECDVDLMSSYVNQSTGSNTIFTSGGTNLQRMVQATNTEAKMWRSDDIKVDAALTEKAISFNSYTTTIQVETEQSLPASCVDVTIKAASHMPAYVNGTYYVLSQNATTVQTDKTGIVTIVEAINASINGTILTVSCDNWVTSTTINPMHDPFQKMATLNTNTAVLGAQYPATTVAGGITGTPKMSPLVSPSTDPVSLGTTASTMKNLGSAYSSINSPAAPTAAPSAPLPPNVSMSLFGDLEHGIESTVGDITKVGKAIEKTVKNAAKDVANGVKTAADDVGNAVTSAADEVADAVKHAVSIVKNTMTGALHLVLKIADQVYHAALTTVDAIVGAVEWVFHAIETAIEDIIQFLEFLFEWDDIKRTKNVICNLTKQWVSGQIGTLSTAQAAFDKEISSLESSINQWAGVTDWSTSLADVASQPLSAKAKNPAAGQTSSSQMFANHFKTHATDITVLGTQPSAEEAQDLFSDLLTAMKQEGDVLDAAYQSLASLASDVASLSLADILKKLVTIIGDTVLSSVQTVVDALFKAIISVSNSALSALDTTIHIPVISDILSLLDISEISFLDVICWVAAVAYTIVYKIAHDEAPFPEDDAIDSIINAQNWDYIKSQIPTISSSLAQTLYVSLHGVDSFMTFLSAFLKGVEAEQSAGNTWGKWVTLTGVVGGVSGAVADMVLAEDPLQGSTLNDVSSAIAVLGIATDLILSHSGKQKKLATDTPPCGGSAMDGRATQAIVDAVMVISPFVITGIHLSQLSHDQAGIQRSAVIVGEVANITGYISKVAYAVAVNDPEPDTKEAAIGVMVLDILAEAGLKATQSMIVSGALST</sequence>
<name>A0A8H4PMH3_9HYPO</name>
<reference evidence="1 2" key="1">
    <citation type="submission" date="2020-01" db="EMBL/GenBank/DDBJ databases">
        <title>Identification and distribution of gene clusters putatively required for synthesis of sphingolipid metabolism inhibitors in phylogenetically diverse species of the filamentous fungus Fusarium.</title>
        <authorList>
            <person name="Kim H.-S."/>
            <person name="Busman M."/>
            <person name="Brown D.W."/>
            <person name="Divon H."/>
            <person name="Uhlig S."/>
            <person name="Proctor R.H."/>
        </authorList>
    </citation>
    <scope>NUCLEOTIDE SEQUENCE [LARGE SCALE GENOMIC DNA]</scope>
    <source>
        <strain evidence="1 2">NRRL 20459</strain>
    </source>
</reference>
<proteinExistence type="predicted"/>
<organism evidence="1 2">
    <name type="scientific">Fusarium albosuccineum</name>
    <dbReference type="NCBI Taxonomy" id="1237068"/>
    <lineage>
        <taxon>Eukaryota</taxon>
        <taxon>Fungi</taxon>
        <taxon>Dikarya</taxon>
        <taxon>Ascomycota</taxon>
        <taxon>Pezizomycotina</taxon>
        <taxon>Sordariomycetes</taxon>
        <taxon>Hypocreomycetidae</taxon>
        <taxon>Hypocreales</taxon>
        <taxon>Nectriaceae</taxon>
        <taxon>Fusarium</taxon>
        <taxon>Fusarium decemcellulare species complex</taxon>
    </lineage>
</organism>
<accession>A0A8H4PMH3</accession>
<dbReference type="EMBL" id="JAADYS010000008">
    <property type="protein sequence ID" value="KAF4473022.1"/>
    <property type="molecule type" value="Genomic_DNA"/>
</dbReference>
<gene>
    <name evidence="1" type="ORF">FALBO_80</name>
</gene>
<keyword evidence="2" id="KW-1185">Reference proteome</keyword>
<evidence type="ECO:0000313" key="2">
    <source>
        <dbReference type="Proteomes" id="UP000554235"/>
    </source>
</evidence>